<evidence type="ECO:0008006" key="4">
    <source>
        <dbReference type="Google" id="ProtNLM"/>
    </source>
</evidence>
<protein>
    <recommendedName>
        <fullName evidence="4">C2H2-type domain-containing protein</fullName>
    </recommendedName>
</protein>
<proteinExistence type="predicted"/>
<organism evidence="2 3">
    <name type="scientific">Parascedosporium putredinis</name>
    <dbReference type="NCBI Taxonomy" id="1442378"/>
    <lineage>
        <taxon>Eukaryota</taxon>
        <taxon>Fungi</taxon>
        <taxon>Dikarya</taxon>
        <taxon>Ascomycota</taxon>
        <taxon>Pezizomycotina</taxon>
        <taxon>Sordariomycetes</taxon>
        <taxon>Hypocreomycetidae</taxon>
        <taxon>Microascales</taxon>
        <taxon>Microascaceae</taxon>
        <taxon>Parascedosporium</taxon>
    </lineage>
</organism>
<sequence length="345" mass="36845">MGFPSGQPRADPSSAPAQSRDKPLASPRIAVVLRAPAVSNQWEDADELGSDALVNSDLSSQYRRKLEEARVGNAPPRLLAKAKQSKAAPPPPVMEGAKPKSTRMGRPKGWRPGMSYADIRKFGPEVAAANASLGPKAPARLQQQARRAGRPKGTGTGTGQVTSSGGVPKSARPPAAAFADPSEHLQRAQAPIVHCGGHLSATTCRWGQCARSVSPPRFATRNALLAHVEMRHITPFAWHVGDGPKVSLPGVRPSGGGGGGDDDETLPDFLFDSRGIQVTPSVRDQQIEDFATWKERRRQLKQLLQRINDALPDEESSSGSDNDKVFAEIIVGGRIGHEWRSGPTL</sequence>
<dbReference type="OrthoDB" id="5424797at2759"/>
<dbReference type="Proteomes" id="UP000838763">
    <property type="component" value="Unassembled WGS sequence"/>
</dbReference>
<dbReference type="AlphaFoldDB" id="A0A9P1GYC3"/>
<evidence type="ECO:0000313" key="2">
    <source>
        <dbReference type="EMBL" id="CAI4212528.1"/>
    </source>
</evidence>
<accession>A0A9P1GYC3</accession>
<keyword evidence="3" id="KW-1185">Reference proteome</keyword>
<feature type="compositionally biased region" description="Basic residues" evidence="1">
    <location>
        <begin position="100"/>
        <end position="109"/>
    </location>
</feature>
<evidence type="ECO:0000256" key="1">
    <source>
        <dbReference type="SAM" id="MobiDB-lite"/>
    </source>
</evidence>
<feature type="region of interest" description="Disordered" evidence="1">
    <location>
        <begin position="63"/>
        <end position="111"/>
    </location>
</feature>
<reference evidence="2" key="1">
    <citation type="submission" date="2022-11" db="EMBL/GenBank/DDBJ databases">
        <authorList>
            <person name="Scott C."/>
            <person name="Bruce N."/>
        </authorList>
    </citation>
    <scope>NUCLEOTIDE SEQUENCE</scope>
</reference>
<dbReference type="EMBL" id="CALLCH030000005">
    <property type="protein sequence ID" value="CAI4212528.1"/>
    <property type="molecule type" value="Genomic_DNA"/>
</dbReference>
<gene>
    <name evidence="2" type="ORF">PPNO1_LOCUS2284</name>
</gene>
<comment type="caution">
    <text evidence="2">The sequence shown here is derived from an EMBL/GenBank/DDBJ whole genome shotgun (WGS) entry which is preliminary data.</text>
</comment>
<feature type="compositionally biased region" description="Low complexity" evidence="1">
    <location>
        <begin position="135"/>
        <end position="146"/>
    </location>
</feature>
<feature type="region of interest" description="Disordered" evidence="1">
    <location>
        <begin position="134"/>
        <end position="184"/>
    </location>
</feature>
<name>A0A9P1GYC3_9PEZI</name>
<feature type="region of interest" description="Disordered" evidence="1">
    <location>
        <begin position="1"/>
        <end position="28"/>
    </location>
</feature>
<evidence type="ECO:0000313" key="3">
    <source>
        <dbReference type="Proteomes" id="UP000838763"/>
    </source>
</evidence>